<dbReference type="EMBL" id="LSSK01000681">
    <property type="protein sequence ID" value="OMH82355.1"/>
    <property type="molecule type" value="Genomic_DNA"/>
</dbReference>
<keyword evidence="1" id="KW-0732">Signal</keyword>
<evidence type="ECO:0000313" key="2">
    <source>
        <dbReference type="EMBL" id="OMH82355.1"/>
    </source>
</evidence>
<protein>
    <submittedName>
        <fullName evidence="2">Uncharacterized protein</fullName>
    </submittedName>
</protein>
<dbReference type="AlphaFoldDB" id="A0A1R1PN10"/>
<name>A0A1R1PN10_ZANCU</name>
<feature type="signal peptide" evidence="1">
    <location>
        <begin position="1"/>
        <end position="17"/>
    </location>
</feature>
<comment type="caution">
    <text evidence="2">The sequence shown here is derived from an EMBL/GenBank/DDBJ whole genome shotgun (WGS) entry which is preliminary data.</text>
</comment>
<dbReference type="Proteomes" id="UP000188320">
    <property type="component" value="Unassembled WGS sequence"/>
</dbReference>
<evidence type="ECO:0000313" key="3">
    <source>
        <dbReference type="Proteomes" id="UP000188320"/>
    </source>
</evidence>
<keyword evidence="3" id="KW-1185">Reference proteome</keyword>
<organism evidence="2 3">
    <name type="scientific">Zancudomyces culisetae</name>
    <name type="common">Gut fungus</name>
    <name type="synonym">Smittium culisetae</name>
    <dbReference type="NCBI Taxonomy" id="1213189"/>
    <lineage>
        <taxon>Eukaryota</taxon>
        <taxon>Fungi</taxon>
        <taxon>Fungi incertae sedis</taxon>
        <taxon>Zoopagomycota</taxon>
        <taxon>Kickxellomycotina</taxon>
        <taxon>Harpellomycetes</taxon>
        <taxon>Harpellales</taxon>
        <taxon>Legeriomycetaceae</taxon>
        <taxon>Zancudomyces</taxon>
    </lineage>
</organism>
<gene>
    <name evidence="2" type="ORF">AX774_g4161</name>
</gene>
<feature type="chain" id="PRO_5012932542" evidence="1">
    <location>
        <begin position="18"/>
        <end position="149"/>
    </location>
</feature>
<evidence type="ECO:0000256" key="1">
    <source>
        <dbReference type="SAM" id="SignalP"/>
    </source>
</evidence>
<proteinExistence type="predicted"/>
<sequence>MIKAAVLGSIILGSSLASAVNSYDVQQNENQLLDKYDLKLYLGSESSDRPKRKRRSTKLSIQLYGDIDYNSPIQNTTIIPNKCYNQDGIGSLKTGKQSKYRGVIIACTEEDCYGICQFLPRRVSNYMPKASDQLGGVKARSYSWISPYY</sequence>
<accession>A0A1R1PN10</accession>
<reference evidence="3" key="1">
    <citation type="submission" date="2017-01" db="EMBL/GenBank/DDBJ databases">
        <authorList>
            <person name="Wang Y."/>
            <person name="White M."/>
            <person name="Kvist S."/>
            <person name="Moncalvo J.-M."/>
        </authorList>
    </citation>
    <scope>NUCLEOTIDE SEQUENCE [LARGE SCALE GENOMIC DNA]</scope>
    <source>
        <strain evidence="3">COL-18-3</strain>
    </source>
</reference>